<dbReference type="EMBL" id="OIVN01003085">
    <property type="protein sequence ID" value="SPD08686.1"/>
    <property type="molecule type" value="Genomic_DNA"/>
</dbReference>
<organism evidence="1">
    <name type="scientific">Fagus sylvatica</name>
    <name type="common">Beechnut</name>
    <dbReference type="NCBI Taxonomy" id="28930"/>
    <lineage>
        <taxon>Eukaryota</taxon>
        <taxon>Viridiplantae</taxon>
        <taxon>Streptophyta</taxon>
        <taxon>Embryophyta</taxon>
        <taxon>Tracheophyta</taxon>
        <taxon>Spermatophyta</taxon>
        <taxon>Magnoliopsida</taxon>
        <taxon>eudicotyledons</taxon>
        <taxon>Gunneridae</taxon>
        <taxon>Pentapetalae</taxon>
        <taxon>rosids</taxon>
        <taxon>fabids</taxon>
        <taxon>Fagales</taxon>
        <taxon>Fagaceae</taxon>
        <taxon>Fagus</taxon>
    </lineage>
</organism>
<name>A0A2N9H2D0_FAGSY</name>
<evidence type="ECO:0000313" key="1">
    <source>
        <dbReference type="EMBL" id="SPD08686.1"/>
    </source>
</evidence>
<sequence>MPKGNFPIEIPVKLGKILAIRELHVMSERVLFLKVLNLQIKSQQVRKNLCVKATSPGENCEIFTIVSFLPSIFSCAIDVASDVRTGMGSTSSQGSVGSGLAGENLSQHQARLRAAAAAASIYEKSHVYPSANTLVWSPGYAVIPQAPGANVNNGDRFGSNLNISDSQLEAQTKFFRHQIEVQ</sequence>
<reference evidence="1" key="1">
    <citation type="submission" date="2018-02" db="EMBL/GenBank/DDBJ databases">
        <authorList>
            <person name="Cohen D.B."/>
            <person name="Kent A.D."/>
        </authorList>
    </citation>
    <scope>NUCLEOTIDE SEQUENCE</scope>
</reference>
<dbReference type="AlphaFoldDB" id="A0A2N9H2D0"/>
<protein>
    <submittedName>
        <fullName evidence="1">Uncharacterized protein</fullName>
    </submittedName>
</protein>
<gene>
    <name evidence="1" type="ORF">FSB_LOCUS36568</name>
</gene>
<proteinExistence type="predicted"/>
<accession>A0A2N9H2D0</accession>